<evidence type="ECO:0000313" key="3">
    <source>
        <dbReference type="Proteomes" id="UP001432011"/>
    </source>
</evidence>
<dbReference type="EMBL" id="CP108085">
    <property type="protein sequence ID" value="WUP76192.1"/>
    <property type="molecule type" value="Genomic_DNA"/>
</dbReference>
<dbReference type="SUPFAM" id="SSF46785">
    <property type="entry name" value="Winged helix' DNA-binding domain"/>
    <property type="match status" value="1"/>
</dbReference>
<evidence type="ECO:0000313" key="2">
    <source>
        <dbReference type="EMBL" id="WUP76192.1"/>
    </source>
</evidence>
<proteinExistence type="predicted"/>
<name>A0ABZ1SUV9_9ACTN</name>
<dbReference type="RefSeq" id="WP_260617254.1">
    <property type="nucleotide sequence ID" value="NZ_CP108085.1"/>
</dbReference>
<dbReference type="PANTHER" id="PTHR39515">
    <property type="entry name" value="CONSERVED PROTEIN"/>
    <property type="match status" value="1"/>
</dbReference>
<organism evidence="2 3">
    <name type="scientific">Microbispora hainanensis</name>
    <dbReference type="NCBI Taxonomy" id="568844"/>
    <lineage>
        <taxon>Bacteria</taxon>
        <taxon>Bacillati</taxon>
        <taxon>Actinomycetota</taxon>
        <taxon>Actinomycetes</taxon>
        <taxon>Streptosporangiales</taxon>
        <taxon>Streptosporangiaceae</taxon>
        <taxon>Microbispora</taxon>
    </lineage>
</organism>
<reference evidence="2" key="1">
    <citation type="submission" date="2022-10" db="EMBL/GenBank/DDBJ databases">
        <title>The complete genomes of actinobacterial strains from the NBC collection.</title>
        <authorList>
            <person name="Joergensen T.S."/>
            <person name="Alvarez Arevalo M."/>
            <person name="Sterndorff E.B."/>
            <person name="Faurdal D."/>
            <person name="Vuksanovic O."/>
            <person name="Mourched A.-S."/>
            <person name="Charusanti P."/>
            <person name="Shaw S."/>
            <person name="Blin K."/>
            <person name="Weber T."/>
        </authorList>
    </citation>
    <scope>NUCLEOTIDE SEQUENCE</scope>
    <source>
        <strain evidence="2">NBC_00254</strain>
    </source>
</reference>
<feature type="domain" description="HTH marR-type" evidence="1">
    <location>
        <begin position="11"/>
        <end position="138"/>
    </location>
</feature>
<dbReference type="InterPro" id="IPR036390">
    <property type="entry name" value="WH_DNA-bd_sf"/>
</dbReference>
<dbReference type="Gene3D" id="1.10.10.10">
    <property type="entry name" value="Winged helix-like DNA-binding domain superfamily/Winged helix DNA-binding domain"/>
    <property type="match status" value="1"/>
</dbReference>
<dbReference type="InterPro" id="IPR052526">
    <property type="entry name" value="HTH-type_Bedaq_tolerance"/>
</dbReference>
<sequence length="152" mass="16469">MSRHDPDPGASAAIGAALYALAIRAVRRLPRDMSLTSAATLATLERTGPRRITDLAAVEGVTQPAMTTLVRVMEESGLVERRGDASDKRVTLVCLTEAGASYVRTRRQQGVHAFERLIGELTGDEVEALVAALPALQHLAELESRDRERPKQ</sequence>
<accession>A0ABZ1SUV9</accession>
<dbReference type="Pfam" id="PF01047">
    <property type="entry name" value="MarR"/>
    <property type="match status" value="1"/>
</dbReference>
<dbReference type="InterPro" id="IPR000835">
    <property type="entry name" value="HTH_MarR-typ"/>
</dbReference>
<evidence type="ECO:0000259" key="1">
    <source>
        <dbReference type="PROSITE" id="PS50995"/>
    </source>
</evidence>
<dbReference type="PANTHER" id="PTHR39515:SF2">
    <property type="entry name" value="HTH-TYPE TRANSCRIPTIONAL REGULATOR RV0880"/>
    <property type="match status" value="1"/>
</dbReference>
<gene>
    <name evidence="2" type="ORF">OG913_04005</name>
</gene>
<dbReference type="InterPro" id="IPR036388">
    <property type="entry name" value="WH-like_DNA-bd_sf"/>
</dbReference>
<dbReference type="Proteomes" id="UP001432011">
    <property type="component" value="Chromosome"/>
</dbReference>
<dbReference type="PROSITE" id="PS50995">
    <property type="entry name" value="HTH_MARR_2"/>
    <property type="match status" value="1"/>
</dbReference>
<keyword evidence="3" id="KW-1185">Reference proteome</keyword>
<protein>
    <submittedName>
        <fullName evidence="2">MarR family transcriptional regulator</fullName>
    </submittedName>
</protein>
<dbReference type="PRINTS" id="PR00598">
    <property type="entry name" value="HTHMARR"/>
</dbReference>
<dbReference type="SMART" id="SM00347">
    <property type="entry name" value="HTH_MARR"/>
    <property type="match status" value="1"/>
</dbReference>